<dbReference type="AlphaFoldDB" id="A0A6S7FV38"/>
<comment type="caution">
    <text evidence="2">The sequence shown here is derived from an EMBL/GenBank/DDBJ whole genome shotgun (WGS) entry which is preliminary data.</text>
</comment>
<feature type="compositionally biased region" description="Basic and acidic residues" evidence="1">
    <location>
        <begin position="86"/>
        <end position="108"/>
    </location>
</feature>
<name>A0A6S7FV38_PARCT</name>
<gene>
    <name evidence="2" type="ORF">PACLA_8A077187</name>
</gene>
<feature type="compositionally biased region" description="Basic and acidic residues" evidence="1">
    <location>
        <begin position="70"/>
        <end position="79"/>
    </location>
</feature>
<keyword evidence="3" id="KW-1185">Reference proteome</keyword>
<feature type="compositionally biased region" description="Acidic residues" evidence="1">
    <location>
        <begin position="113"/>
        <end position="128"/>
    </location>
</feature>
<dbReference type="OrthoDB" id="5979482at2759"/>
<feature type="compositionally biased region" description="Polar residues" evidence="1">
    <location>
        <begin position="137"/>
        <end position="148"/>
    </location>
</feature>
<evidence type="ECO:0000313" key="3">
    <source>
        <dbReference type="Proteomes" id="UP001152795"/>
    </source>
</evidence>
<accession>A0A6S7FV38</accession>
<evidence type="ECO:0000313" key="2">
    <source>
        <dbReference type="EMBL" id="CAB3979646.1"/>
    </source>
</evidence>
<reference evidence="2" key="1">
    <citation type="submission" date="2020-04" db="EMBL/GenBank/DDBJ databases">
        <authorList>
            <person name="Alioto T."/>
            <person name="Alioto T."/>
            <person name="Gomez Garrido J."/>
        </authorList>
    </citation>
    <scope>NUCLEOTIDE SEQUENCE</scope>
    <source>
        <strain evidence="2">A484AB</strain>
    </source>
</reference>
<sequence length="148" mass="16766">MDVAAVSSATHECLTDLGLHAKGDIFALKAFCHHRQFTFTSKNVVYDEKNDYEDRKRELLAQLQTGSQKKRNESVDKHSRSSMSKRPVEKYKTHIDNEDRGLTDEDIKMSTSDNEEIIIESGSENDDEVLMHPVFDSGTTPTGSSEER</sequence>
<evidence type="ECO:0000256" key="1">
    <source>
        <dbReference type="SAM" id="MobiDB-lite"/>
    </source>
</evidence>
<organism evidence="2 3">
    <name type="scientific">Paramuricea clavata</name>
    <name type="common">Red gorgonian</name>
    <name type="synonym">Violescent sea-whip</name>
    <dbReference type="NCBI Taxonomy" id="317549"/>
    <lineage>
        <taxon>Eukaryota</taxon>
        <taxon>Metazoa</taxon>
        <taxon>Cnidaria</taxon>
        <taxon>Anthozoa</taxon>
        <taxon>Octocorallia</taxon>
        <taxon>Malacalcyonacea</taxon>
        <taxon>Plexauridae</taxon>
        <taxon>Paramuricea</taxon>
    </lineage>
</organism>
<protein>
    <submittedName>
        <fullName evidence="2">Uncharacterized protein</fullName>
    </submittedName>
</protein>
<feature type="region of interest" description="Disordered" evidence="1">
    <location>
        <begin position="62"/>
        <end position="148"/>
    </location>
</feature>
<dbReference type="EMBL" id="CACRXK020000216">
    <property type="protein sequence ID" value="CAB3979646.1"/>
    <property type="molecule type" value="Genomic_DNA"/>
</dbReference>
<dbReference type="Proteomes" id="UP001152795">
    <property type="component" value="Unassembled WGS sequence"/>
</dbReference>
<proteinExistence type="predicted"/>